<evidence type="ECO:0000256" key="1">
    <source>
        <dbReference type="ARBA" id="ARBA00004477"/>
    </source>
</evidence>
<keyword evidence="2 6" id="KW-0812">Transmembrane</keyword>
<dbReference type="EMBL" id="LFWA01000011">
    <property type="protein sequence ID" value="KTW28628.1"/>
    <property type="molecule type" value="Genomic_DNA"/>
</dbReference>
<comment type="caution">
    <text evidence="7">The sequence shown here is derived from an EMBL/GenBank/DDBJ whole genome shotgun (WGS) entry which is preliminary data.</text>
</comment>
<evidence type="ECO:0000256" key="2">
    <source>
        <dbReference type="ARBA" id="ARBA00022692"/>
    </source>
</evidence>
<keyword evidence="5 6" id="KW-0472">Membrane</keyword>
<reference evidence="8" key="1">
    <citation type="journal article" date="2016" name="Nat. Commun.">
        <title>Genome analysis of three Pneumocystis species reveals adaptation mechanisms to life exclusively in mammalian hosts.</title>
        <authorList>
            <person name="Ma L."/>
            <person name="Chen Z."/>
            <person name="Huang D.W."/>
            <person name="Kutty G."/>
            <person name="Ishihara M."/>
            <person name="Wang H."/>
            <person name="Abouelleil A."/>
            <person name="Bishop L."/>
            <person name="Davey E."/>
            <person name="Deng R."/>
            <person name="Deng X."/>
            <person name="Fan L."/>
            <person name="Fantoni G."/>
            <person name="Fitzgerald M."/>
            <person name="Gogineni E."/>
            <person name="Goldberg J.M."/>
            <person name="Handley G."/>
            <person name="Hu X."/>
            <person name="Huber C."/>
            <person name="Jiao X."/>
            <person name="Jones K."/>
            <person name="Levin J.Z."/>
            <person name="Liu Y."/>
            <person name="Macdonald P."/>
            <person name="Melnikov A."/>
            <person name="Raley C."/>
            <person name="Sassi M."/>
            <person name="Sherman B.T."/>
            <person name="Song X."/>
            <person name="Sykes S."/>
            <person name="Tran B."/>
            <person name="Walsh L."/>
            <person name="Xia Y."/>
            <person name="Yang J."/>
            <person name="Young S."/>
            <person name="Zeng Q."/>
            <person name="Zheng X."/>
            <person name="Stephens R."/>
            <person name="Nusbaum C."/>
            <person name="Birren B.W."/>
            <person name="Azadi P."/>
            <person name="Lempicki R.A."/>
            <person name="Cuomo C.A."/>
            <person name="Kovacs J.A."/>
        </authorList>
    </citation>
    <scope>NUCLEOTIDE SEQUENCE [LARGE SCALE GENOMIC DNA]</scope>
    <source>
        <strain evidence="8">RU7</strain>
    </source>
</reference>
<dbReference type="AlphaFoldDB" id="A0A0W4ZJR7"/>
<keyword evidence="3" id="KW-0256">Endoplasmic reticulum</keyword>
<accession>A0A0W4ZJR7</accession>
<dbReference type="Proteomes" id="UP000053447">
    <property type="component" value="Unassembled WGS sequence"/>
</dbReference>
<evidence type="ECO:0000256" key="3">
    <source>
        <dbReference type="ARBA" id="ARBA00022824"/>
    </source>
</evidence>
<organism evidence="7 8">
    <name type="scientific">Pneumocystis jirovecii (strain RU7)</name>
    <name type="common">Human pneumocystis pneumonia agent</name>
    <dbReference type="NCBI Taxonomy" id="1408657"/>
    <lineage>
        <taxon>Eukaryota</taxon>
        <taxon>Fungi</taxon>
        <taxon>Dikarya</taxon>
        <taxon>Ascomycota</taxon>
        <taxon>Taphrinomycotina</taxon>
        <taxon>Pneumocystomycetes</taxon>
        <taxon>Pneumocystaceae</taxon>
        <taxon>Pneumocystis</taxon>
    </lineage>
</organism>
<evidence type="ECO:0000256" key="4">
    <source>
        <dbReference type="ARBA" id="ARBA00022989"/>
    </source>
</evidence>
<name>A0A0W4ZJR7_PNEJ7</name>
<dbReference type="STRING" id="1408657.A0A0W4ZJR7"/>
<keyword evidence="4 6" id="KW-1133">Transmembrane helix</keyword>
<comment type="subcellular location">
    <subcellularLocation>
        <location evidence="1">Endoplasmic reticulum membrane</location>
        <topology evidence="1">Multi-pass membrane protein</topology>
    </subcellularLocation>
</comment>
<protein>
    <submittedName>
        <fullName evidence="7">Uncharacterized protein</fullName>
    </submittedName>
</protein>
<dbReference type="InterPro" id="IPR024512">
    <property type="entry name" value="Ser_palmitoyltrfase_ssu-like"/>
</dbReference>
<feature type="transmembrane region" description="Helical" evidence="6">
    <location>
        <begin position="32"/>
        <end position="53"/>
    </location>
</feature>
<proteinExistence type="predicted"/>
<keyword evidence="8" id="KW-1185">Reference proteome</keyword>
<evidence type="ECO:0000256" key="6">
    <source>
        <dbReference type="SAM" id="Phobius"/>
    </source>
</evidence>
<dbReference type="OrthoDB" id="202672at2759"/>
<dbReference type="GeneID" id="28940996"/>
<dbReference type="RefSeq" id="XP_018228963.1">
    <property type="nucleotide sequence ID" value="XM_018374741.1"/>
</dbReference>
<evidence type="ECO:0000313" key="7">
    <source>
        <dbReference type="EMBL" id="KTW28628.1"/>
    </source>
</evidence>
<dbReference type="GO" id="GO:0005789">
    <property type="term" value="C:endoplasmic reticulum membrane"/>
    <property type="evidence" value="ECO:0007669"/>
    <property type="project" value="UniProtKB-SubCell"/>
</dbReference>
<sequence>MIPIGLARFLRKKYFQYEVAFALNMLTTTEKMIVNLIFISITVLVLISIYVYFPEHLRQLTAKAAYYWYG</sequence>
<dbReference type="Pfam" id="PF11779">
    <property type="entry name" value="SPT_ssu-like"/>
    <property type="match status" value="1"/>
</dbReference>
<dbReference type="VEuPathDB" id="FungiDB:T551_02478"/>
<evidence type="ECO:0000256" key="5">
    <source>
        <dbReference type="ARBA" id="ARBA00023136"/>
    </source>
</evidence>
<gene>
    <name evidence="7" type="ORF">T551_02478</name>
</gene>
<evidence type="ECO:0000313" key="8">
    <source>
        <dbReference type="Proteomes" id="UP000053447"/>
    </source>
</evidence>